<dbReference type="EMBL" id="AJYK02000107">
    <property type="protein sequence ID" value="OEF22746.1"/>
    <property type="molecule type" value="Genomic_DNA"/>
</dbReference>
<feature type="chain" id="PRO_5009174623" description="Outer membrane protein beta-barrel domain-containing protein" evidence="2">
    <location>
        <begin position="25"/>
        <end position="269"/>
    </location>
</feature>
<keyword evidence="2" id="KW-0732">Signal</keyword>
<protein>
    <recommendedName>
        <fullName evidence="5">Outer membrane protein beta-barrel domain-containing protein</fullName>
    </recommendedName>
</protein>
<evidence type="ECO:0000313" key="3">
    <source>
        <dbReference type="EMBL" id="OEF22746.1"/>
    </source>
</evidence>
<comment type="caution">
    <text evidence="3">The sequence shown here is derived from an EMBL/GenBank/DDBJ whole genome shotgun (WGS) entry which is preliminary data.</text>
</comment>
<feature type="signal peptide" evidence="2">
    <location>
        <begin position="1"/>
        <end position="24"/>
    </location>
</feature>
<feature type="compositionally biased region" description="Basic and acidic residues" evidence="1">
    <location>
        <begin position="43"/>
        <end position="55"/>
    </location>
</feature>
<dbReference type="eggNOG" id="ENOG50334M4">
    <property type="taxonomic scope" value="Bacteria"/>
</dbReference>
<dbReference type="AlphaFoldDB" id="A0A1E5DYL3"/>
<dbReference type="RefSeq" id="WP_017026719.1">
    <property type="nucleotide sequence ID" value="NZ_AJYK02000107.1"/>
</dbReference>
<name>A0A1E5DYL3_9VIBR</name>
<gene>
    <name evidence="3" type="ORF">A1QC_02995</name>
</gene>
<reference evidence="3 4" key="1">
    <citation type="journal article" date="2012" name="Science">
        <title>Ecological populations of bacteria act as socially cohesive units of antibiotic production and resistance.</title>
        <authorList>
            <person name="Cordero O.X."/>
            <person name="Wildschutte H."/>
            <person name="Kirkup B."/>
            <person name="Proehl S."/>
            <person name="Ngo L."/>
            <person name="Hussain F."/>
            <person name="Le Roux F."/>
            <person name="Mincer T."/>
            <person name="Polz M.F."/>
        </authorList>
    </citation>
    <scope>NUCLEOTIDE SEQUENCE [LARGE SCALE GENOMIC DNA]</scope>
    <source>
        <strain evidence="3 4">1S-45</strain>
    </source>
</reference>
<evidence type="ECO:0000256" key="1">
    <source>
        <dbReference type="SAM" id="MobiDB-lite"/>
    </source>
</evidence>
<feature type="compositionally biased region" description="Polar residues" evidence="1">
    <location>
        <begin position="31"/>
        <end position="42"/>
    </location>
</feature>
<feature type="region of interest" description="Disordered" evidence="1">
    <location>
        <begin position="31"/>
        <end position="55"/>
    </location>
</feature>
<dbReference type="Proteomes" id="UP000094070">
    <property type="component" value="Unassembled WGS sequence"/>
</dbReference>
<proteinExistence type="predicted"/>
<evidence type="ECO:0000256" key="2">
    <source>
        <dbReference type="SAM" id="SignalP"/>
    </source>
</evidence>
<dbReference type="STRING" id="1188252.A1QC_02995"/>
<evidence type="ECO:0000313" key="4">
    <source>
        <dbReference type="Proteomes" id="UP000094070"/>
    </source>
</evidence>
<accession>A0A1E5DYL3</accession>
<sequence length="269" mass="29258">MKIKDSHRVLAGMLLSMTLSSAYAADSTQVNEQQKNGQLENTKQQEIEKEKNKLAEDPTKVVTQLGASYGGDQLKFSGSIGLGPVNKINASVDADGSEWRLGGSWLFDVGIVNVNFGKKEFDDDSNQNNYSIGTFMPLSFFGFEPWGTQVFAMAGYTYNDGEVACDTSEQLCGNDFDINDMNGTVAFVPSTSSAGYAGFFALKPITEKVRIISVAAGSLGSNDYHGYLFALGAGYSITKRQSVAAYGFLQDNNYGHDEQLGISYKYQFN</sequence>
<evidence type="ECO:0008006" key="5">
    <source>
        <dbReference type="Google" id="ProtNLM"/>
    </source>
</evidence>
<organism evidence="3 4">
    <name type="scientific">Vibrio rumoiensis 1S-45</name>
    <dbReference type="NCBI Taxonomy" id="1188252"/>
    <lineage>
        <taxon>Bacteria</taxon>
        <taxon>Pseudomonadati</taxon>
        <taxon>Pseudomonadota</taxon>
        <taxon>Gammaproteobacteria</taxon>
        <taxon>Vibrionales</taxon>
        <taxon>Vibrionaceae</taxon>
        <taxon>Vibrio</taxon>
    </lineage>
</organism>
<keyword evidence="4" id="KW-1185">Reference proteome</keyword>